<evidence type="ECO:0000259" key="2">
    <source>
        <dbReference type="SMART" id="SM00245"/>
    </source>
</evidence>
<protein>
    <submittedName>
        <fullName evidence="3">Periplasmic protease</fullName>
    </submittedName>
</protein>
<dbReference type="Pfam" id="PF14684">
    <property type="entry name" value="Tricorn_C1"/>
    <property type="match status" value="1"/>
</dbReference>
<dbReference type="Gene3D" id="3.30.750.44">
    <property type="match status" value="1"/>
</dbReference>
<evidence type="ECO:0000313" key="3">
    <source>
        <dbReference type="EMBL" id="EXG77666.1"/>
    </source>
</evidence>
<name>A0ABN0RTW0_9BACT</name>
<keyword evidence="3" id="KW-0645">Protease</keyword>
<feature type="signal peptide" evidence="1">
    <location>
        <begin position="1"/>
        <end position="18"/>
    </location>
</feature>
<comment type="caution">
    <text evidence="3">The sequence shown here is derived from an EMBL/GenBank/DDBJ whole genome shotgun (WGS) entry which is preliminary data.</text>
</comment>
<proteinExistence type="predicted"/>
<dbReference type="PANTHER" id="PTHR11261:SF3">
    <property type="entry name" value="RETINOL-BINDING PROTEIN 3"/>
    <property type="match status" value="1"/>
</dbReference>
<dbReference type="CDD" id="cd07563">
    <property type="entry name" value="Peptidase_S41_IRBP"/>
    <property type="match status" value="1"/>
</dbReference>
<dbReference type="InterPro" id="IPR005151">
    <property type="entry name" value="Tail-specific_protease"/>
</dbReference>
<sequence>MKYLISFILCLLAFTSCVDEEQYSDTPRGNFEALWKIMDQHYCFFDYKKQVYGLDWNSIYDKYKVRIYDGMNDDRLFEVLGDMLGELRDGHVNMYSSSNVARNWSFQEDYPSNFIDTLQRAYIGTNYRMTCGIKYTILDDNIGYMYIGTMENSIGSGNIDDILSYFELCNGIIIDVRENGGGLIDNAEILASHFTNKELLVGYMQHKTGTGHSDFSAMQEQVLKPSSGLRWQKSAVVLTNRKVYSATNEFVKYMKCCDKVSIVGDRTGGGAGLPLNSEIPNGWNIRFSACPMYDKDKQSTEFGIDPDYKVDINKTDFLRNKDTIIEYARSLILKGKYK</sequence>
<feature type="chain" id="PRO_5045277626" evidence="1">
    <location>
        <begin position="19"/>
        <end position="338"/>
    </location>
</feature>
<dbReference type="Gene3D" id="3.90.226.10">
    <property type="entry name" value="2-enoyl-CoA Hydratase, Chain A, domain 1"/>
    <property type="match status" value="1"/>
</dbReference>
<dbReference type="PANTHER" id="PTHR11261">
    <property type="entry name" value="INTERPHOTORECEPTOR RETINOID-BINDING PROTEIN"/>
    <property type="match status" value="1"/>
</dbReference>
<dbReference type="Pfam" id="PF03572">
    <property type="entry name" value="Peptidase_S41"/>
    <property type="match status" value="1"/>
</dbReference>
<organism evidence="3 4">
    <name type="scientific">Xylanibacter oryzae DSM 17970</name>
    <dbReference type="NCBI Taxonomy" id="915438"/>
    <lineage>
        <taxon>Bacteria</taxon>
        <taxon>Pseudomonadati</taxon>
        <taxon>Bacteroidota</taxon>
        <taxon>Bacteroidia</taxon>
        <taxon>Bacteroidales</taxon>
        <taxon>Prevotellaceae</taxon>
        <taxon>Xylanibacter</taxon>
    </lineage>
</organism>
<reference evidence="3" key="1">
    <citation type="submission" date="2013-07" db="EMBL/GenBank/DDBJ databases">
        <authorList>
            <consortium name="DOE Joint Genome Institute"/>
            <person name="Anderson I."/>
            <person name="Huntemann M."/>
            <person name="Han J."/>
            <person name="Chen A."/>
            <person name="Kyrpides N."/>
            <person name="Mavromatis K."/>
            <person name="Markowitz V."/>
            <person name="Palaniappan K."/>
            <person name="Ivanova N."/>
            <person name="Schaumberg A."/>
            <person name="Pati A."/>
            <person name="Liolios K."/>
            <person name="Nordberg H.P."/>
            <person name="Cantor M.N."/>
            <person name="Hua S.X."/>
            <person name="Woyke T."/>
        </authorList>
    </citation>
    <scope>NUCLEOTIDE SEQUENCE [LARGE SCALE GENOMIC DNA]</scope>
    <source>
        <strain evidence="3">DSM 17970</strain>
    </source>
</reference>
<dbReference type="SMART" id="SM00245">
    <property type="entry name" value="TSPc"/>
    <property type="match status" value="1"/>
</dbReference>
<dbReference type="GO" id="GO:0006508">
    <property type="term" value="P:proteolysis"/>
    <property type="evidence" value="ECO:0007669"/>
    <property type="project" value="UniProtKB-KW"/>
</dbReference>
<keyword evidence="1" id="KW-0732">Signal</keyword>
<dbReference type="InterPro" id="IPR028204">
    <property type="entry name" value="Tricorn_C1"/>
</dbReference>
<feature type="domain" description="Tail specific protease" evidence="2">
    <location>
        <begin position="111"/>
        <end position="311"/>
    </location>
</feature>
<dbReference type="RefSeq" id="WP_036875834.1">
    <property type="nucleotide sequence ID" value="NZ_KK073873.1"/>
</dbReference>
<evidence type="ECO:0000313" key="4">
    <source>
        <dbReference type="Proteomes" id="UP000243438"/>
    </source>
</evidence>
<dbReference type="GO" id="GO:0008233">
    <property type="term" value="F:peptidase activity"/>
    <property type="evidence" value="ECO:0007669"/>
    <property type="project" value="UniProtKB-KW"/>
</dbReference>
<evidence type="ECO:0000256" key="1">
    <source>
        <dbReference type="SAM" id="SignalP"/>
    </source>
</evidence>
<dbReference type="Proteomes" id="UP000243438">
    <property type="component" value="Unassembled WGS sequence"/>
</dbReference>
<gene>
    <name evidence="3" type="ORF">XylorDRAFT_0005</name>
</gene>
<dbReference type="InterPro" id="IPR029045">
    <property type="entry name" value="ClpP/crotonase-like_dom_sf"/>
</dbReference>
<keyword evidence="4" id="KW-1185">Reference proteome</keyword>
<accession>A0ABN0RTW0</accession>
<dbReference type="PROSITE" id="PS51257">
    <property type="entry name" value="PROKAR_LIPOPROTEIN"/>
    <property type="match status" value="1"/>
</dbReference>
<keyword evidence="3" id="KW-0378">Hydrolase</keyword>
<dbReference type="SUPFAM" id="SSF52096">
    <property type="entry name" value="ClpP/crotonase"/>
    <property type="match status" value="1"/>
</dbReference>
<dbReference type="EMBL" id="JFBS01000001">
    <property type="protein sequence ID" value="EXG77666.1"/>
    <property type="molecule type" value="Genomic_DNA"/>
</dbReference>